<proteinExistence type="predicted"/>
<feature type="signal peptide" evidence="2">
    <location>
        <begin position="1"/>
        <end position="34"/>
    </location>
</feature>
<evidence type="ECO:0000313" key="4">
    <source>
        <dbReference type="Proteomes" id="UP000037136"/>
    </source>
</evidence>
<comment type="caution">
    <text evidence="3">The sequence shown here is derived from an EMBL/GenBank/DDBJ whole genome shotgun (WGS) entry which is preliminary data.</text>
</comment>
<protein>
    <submittedName>
        <fullName evidence="3">Uncharacterized protein</fullName>
    </submittedName>
</protein>
<dbReference type="EMBL" id="LAZP02000152">
    <property type="protein sequence ID" value="PFH60088.1"/>
    <property type="molecule type" value="Genomic_DNA"/>
</dbReference>
<feature type="chain" id="PRO_5012608803" evidence="2">
    <location>
        <begin position="35"/>
        <end position="414"/>
    </location>
</feature>
<name>A0A2A9PFI1_OPHUN</name>
<keyword evidence="4" id="KW-1185">Reference proteome</keyword>
<keyword evidence="2" id="KW-0732">Signal</keyword>
<evidence type="ECO:0000256" key="1">
    <source>
        <dbReference type="SAM" id="MobiDB-lite"/>
    </source>
</evidence>
<sequence>MVDSLQIKTSTTLLSMAVLRLTAGLASLASLAAAESALSAPKFPKEDLILCDCGIGDNRDHVGWSTSRQMNWYQDIAWPRQAYAYPEAPDMQVQVPFRDGIYPWVPGGATATMPNGDVWSAYIEDGTPDGFRAGTAVTTKEGGQVLNCWAYRGRPVSLAINKTVNHDSICWSAFVCNRDKNPPPRPKDMGSHTSSLTTVSAAPATSFFTQPPATPIPLPPTTPGEPAPTSVPSAGNLAVRSTVSPRFINWPDSWQAFINHFLWDKSTGRCVGSPIQLNGYRIDIECAGIKIDEDTHMTLLLLKAMRDVGLNSLWFNQNPVVPGNNASTVTTQSWVVMPETFTLEATDAAAGTVIGRLSYKTHYDGFLSGPCSTCETARFNSPFFNSIIAAVQGSYPYYYNFTVEAQCDPWMACY</sequence>
<evidence type="ECO:0000256" key="2">
    <source>
        <dbReference type="SAM" id="SignalP"/>
    </source>
</evidence>
<feature type="region of interest" description="Disordered" evidence="1">
    <location>
        <begin position="209"/>
        <end position="233"/>
    </location>
</feature>
<dbReference type="Proteomes" id="UP000037136">
    <property type="component" value="Unassembled WGS sequence"/>
</dbReference>
<feature type="compositionally biased region" description="Pro residues" evidence="1">
    <location>
        <begin position="212"/>
        <end position="226"/>
    </location>
</feature>
<dbReference type="OrthoDB" id="89086at2759"/>
<gene>
    <name evidence="3" type="ORF">XA68_11476</name>
</gene>
<reference evidence="3 4" key="1">
    <citation type="journal article" date="2015" name="BMC Genomics">
        <title>Gene expression during zombie ant biting behavior reflects the complexity underlying fungal parasitic behavioral manipulation.</title>
        <authorList>
            <person name="de Bekker C."/>
            <person name="Ohm R.A."/>
            <person name="Loreto R.G."/>
            <person name="Sebastian A."/>
            <person name="Albert I."/>
            <person name="Merrow M."/>
            <person name="Brachmann A."/>
            <person name="Hughes D.P."/>
        </authorList>
    </citation>
    <scope>NUCLEOTIDE SEQUENCE [LARGE SCALE GENOMIC DNA]</scope>
    <source>
        <strain evidence="3 4">SC16a</strain>
    </source>
</reference>
<dbReference type="AlphaFoldDB" id="A0A2A9PFI1"/>
<evidence type="ECO:0000313" key="3">
    <source>
        <dbReference type="EMBL" id="PFH60088.1"/>
    </source>
</evidence>
<organism evidence="3 4">
    <name type="scientific">Ophiocordyceps unilateralis</name>
    <name type="common">Zombie-ant fungus</name>
    <name type="synonym">Torrubia unilateralis</name>
    <dbReference type="NCBI Taxonomy" id="268505"/>
    <lineage>
        <taxon>Eukaryota</taxon>
        <taxon>Fungi</taxon>
        <taxon>Dikarya</taxon>
        <taxon>Ascomycota</taxon>
        <taxon>Pezizomycotina</taxon>
        <taxon>Sordariomycetes</taxon>
        <taxon>Hypocreomycetidae</taxon>
        <taxon>Hypocreales</taxon>
        <taxon>Ophiocordycipitaceae</taxon>
        <taxon>Ophiocordyceps</taxon>
    </lineage>
</organism>
<accession>A0A2A9PFI1</accession>
<reference evidence="3 4" key="2">
    <citation type="journal article" date="2017" name="Sci. Rep.">
        <title>Ant-infecting Ophiocordyceps genomes reveal a high diversity of potential behavioral manipulation genes and a possible major role for enterotoxins.</title>
        <authorList>
            <person name="de Bekker C."/>
            <person name="Ohm R.A."/>
            <person name="Evans H.C."/>
            <person name="Brachmann A."/>
            <person name="Hughes D.P."/>
        </authorList>
    </citation>
    <scope>NUCLEOTIDE SEQUENCE [LARGE SCALE GENOMIC DNA]</scope>
    <source>
        <strain evidence="3 4">SC16a</strain>
    </source>
</reference>